<sequence length="189" mass="20971">MKLVAGLGNPGREYEGTLHNVGFQVVDLLMDKLGISGFQQKFQSQLCRTSVEGEACILIKPQTYMNRCGRAVAECAGFYKIPVENIVVISDDLDLTPGRARFRDGGGHGGHNGLRSIIDSLGNRQFRRIRFGIGRPTRKQDVVGHVLSRWSKTEEKLARSAIDFVLSELIRFLVTSQFENTSFSAPELA</sequence>
<dbReference type="SUPFAM" id="SSF53178">
    <property type="entry name" value="Peptidyl-tRNA hydrolase-like"/>
    <property type="match status" value="1"/>
</dbReference>
<dbReference type="PROSITE" id="PS01196">
    <property type="entry name" value="PEPT_TRNA_HYDROL_2"/>
    <property type="match status" value="1"/>
</dbReference>
<dbReference type="EMBL" id="UINC01001006">
    <property type="protein sequence ID" value="SUZ67235.1"/>
    <property type="molecule type" value="Genomic_DNA"/>
</dbReference>
<keyword evidence="4" id="KW-0694">RNA-binding</keyword>
<dbReference type="InterPro" id="IPR001328">
    <property type="entry name" value="Pept_tRNA_hydro"/>
</dbReference>
<proteinExistence type="inferred from homology"/>
<organism evidence="6">
    <name type="scientific">marine metagenome</name>
    <dbReference type="NCBI Taxonomy" id="408172"/>
    <lineage>
        <taxon>unclassified sequences</taxon>
        <taxon>metagenomes</taxon>
        <taxon>ecological metagenomes</taxon>
    </lineage>
</organism>
<dbReference type="PANTHER" id="PTHR17224">
    <property type="entry name" value="PEPTIDYL-TRNA HYDROLASE"/>
    <property type="match status" value="1"/>
</dbReference>
<keyword evidence="3" id="KW-0378">Hydrolase</keyword>
<dbReference type="InterPro" id="IPR018171">
    <property type="entry name" value="Pept_tRNA_hydro_CS"/>
</dbReference>
<dbReference type="PANTHER" id="PTHR17224:SF1">
    <property type="entry name" value="PEPTIDYL-TRNA HYDROLASE"/>
    <property type="match status" value="1"/>
</dbReference>
<dbReference type="GO" id="GO:0004045">
    <property type="term" value="F:peptidyl-tRNA hydrolase activity"/>
    <property type="evidence" value="ECO:0007669"/>
    <property type="project" value="UniProtKB-EC"/>
</dbReference>
<gene>
    <name evidence="6" type="ORF">METZ01_LOCUS20089</name>
</gene>
<evidence type="ECO:0000256" key="1">
    <source>
        <dbReference type="ARBA" id="ARBA00013260"/>
    </source>
</evidence>
<evidence type="ECO:0000313" key="6">
    <source>
        <dbReference type="EMBL" id="SUZ67235.1"/>
    </source>
</evidence>
<comment type="similarity">
    <text evidence="5">Belongs to the PTH family.</text>
</comment>
<dbReference type="InterPro" id="IPR036416">
    <property type="entry name" value="Pept_tRNA_hydro_sf"/>
</dbReference>
<dbReference type="GO" id="GO:0000049">
    <property type="term" value="F:tRNA binding"/>
    <property type="evidence" value="ECO:0007669"/>
    <property type="project" value="UniProtKB-KW"/>
</dbReference>
<name>A0A381PJP7_9ZZZZ</name>
<dbReference type="FunFam" id="3.40.50.1470:FF:000001">
    <property type="entry name" value="Peptidyl-tRNA hydrolase"/>
    <property type="match status" value="1"/>
</dbReference>
<dbReference type="EC" id="3.1.1.29" evidence="1"/>
<dbReference type="Pfam" id="PF01195">
    <property type="entry name" value="Pept_tRNA_hydro"/>
    <property type="match status" value="1"/>
</dbReference>
<dbReference type="CDD" id="cd00462">
    <property type="entry name" value="PTH"/>
    <property type="match status" value="1"/>
</dbReference>
<dbReference type="Gene3D" id="3.40.50.1470">
    <property type="entry name" value="Peptidyl-tRNA hydrolase"/>
    <property type="match status" value="1"/>
</dbReference>
<evidence type="ECO:0000256" key="3">
    <source>
        <dbReference type="ARBA" id="ARBA00022801"/>
    </source>
</evidence>
<evidence type="ECO:0000256" key="2">
    <source>
        <dbReference type="ARBA" id="ARBA00022555"/>
    </source>
</evidence>
<dbReference type="HAMAP" id="MF_00083">
    <property type="entry name" value="Pept_tRNA_hydro_bact"/>
    <property type="match status" value="1"/>
</dbReference>
<keyword evidence="2" id="KW-0820">tRNA-binding</keyword>
<evidence type="ECO:0000256" key="5">
    <source>
        <dbReference type="ARBA" id="ARBA00038063"/>
    </source>
</evidence>
<accession>A0A381PJP7</accession>
<dbReference type="NCBIfam" id="TIGR00447">
    <property type="entry name" value="pth"/>
    <property type="match status" value="1"/>
</dbReference>
<evidence type="ECO:0000256" key="4">
    <source>
        <dbReference type="ARBA" id="ARBA00022884"/>
    </source>
</evidence>
<dbReference type="AlphaFoldDB" id="A0A381PJP7"/>
<protein>
    <recommendedName>
        <fullName evidence="1">peptidyl-tRNA hydrolase</fullName>
        <ecNumber evidence="1">3.1.1.29</ecNumber>
    </recommendedName>
</protein>
<reference evidence="6" key="1">
    <citation type="submission" date="2018-05" db="EMBL/GenBank/DDBJ databases">
        <authorList>
            <person name="Lanie J.A."/>
            <person name="Ng W.-L."/>
            <person name="Kazmierczak K.M."/>
            <person name="Andrzejewski T.M."/>
            <person name="Davidsen T.M."/>
            <person name="Wayne K.J."/>
            <person name="Tettelin H."/>
            <person name="Glass J.I."/>
            <person name="Rusch D."/>
            <person name="Podicherti R."/>
            <person name="Tsui H.-C.T."/>
            <person name="Winkler M.E."/>
        </authorList>
    </citation>
    <scope>NUCLEOTIDE SEQUENCE</scope>
</reference>